<dbReference type="AlphaFoldDB" id="A0A164V8H6"/>
<dbReference type="Proteomes" id="UP000076858">
    <property type="component" value="Unassembled WGS sequence"/>
</dbReference>
<keyword evidence="2" id="KW-1185">Reference proteome</keyword>
<dbReference type="EMBL" id="LRGB01001405">
    <property type="protein sequence ID" value="KZS12073.1"/>
    <property type="molecule type" value="Genomic_DNA"/>
</dbReference>
<proteinExistence type="predicted"/>
<reference evidence="1 2" key="1">
    <citation type="submission" date="2016-03" db="EMBL/GenBank/DDBJ databases">
        <title>EvidentialGene: Evidence-directed Construction of Genes on Genomes.</title>
        <authorList>
            <person name="Gilbert D.G."/>
            <person name="Choi J.-H."/>
            <person name="Mockaitis K."/>
            <person name="Colbourne J."/>
            <person name="Pfrender M."/>
        </authorList>
    </citation>
    <scope>NUCLEOTIDE SEQUENCE [LARGE SCALE GENOMIC DNA]</scope>
    <source>
        <strain evidence="1 2">Xinb3</strain>
        <tissue evidence="1">Complete organism</tissue>
    </source>
</reference>
<accession>A0A164V8H6</accession>
<evidence type="ECO:0000313" key="1">
    <source>
        <dbReference type="EMBL" id="KZS12073.1"/>
    </source>
</evidence>
<name>A0A164V8H6_9CRUS</name>
<organism evidence="1 2">
    <name type="scientific">Daphnia magna</name>
    <dbReference type="NCBI Taxonomy" id="35525"/>
    <lineage>
        <taxon>Eukaryota</taxon>
        <taxon>Metazoa</taxon>
        <taxon>Ecdysozoa</taxon>
        <taxon>Arthropoda</taxon>
        <taxon>Crustacea</taxon>
        <taxon>Branchiopoda</taxon>
        <taxon>Diplostraca</taxon>
        <taxon>Cladocera</taxon>
        <taxon>Anomopoda</taxon>
        <taxon>Daphniidae</taxon>
        <taxon>Daphnia</taxon>
    </lineage>
</organism>
<gene>
    <name evidence="1" type="ORF">APZ42_023084</name>
</gene>
<evidence type="ECO:0000313" key="2">
    <source>
        <dbReference type="Proteomes" id="UP000076858"/>
    </source>
</evidence>
<comment type="caution">
    <text evidence="1">The sequence shown here is derived from an EMBL/GenBank/DDBJ whole genome shotgun (WGS) entry which is preliminary data.</text>
</comment>
<sequence>MQPNPSLWKKIADKNKTDEKSCGNVMIIQAPFPVEIN</sequence>
<protein>
    <submittedName>
        <fullName evidence="1">Uncharacterized protein</fullName>
    </submittedName>
</protein>